<comment type="subunit">
    <text evidence="20">Interacts with SRPK1. Interacts with HSP70 (HSPA1A or HSPA1B).</text>
</comment>
<evidence type="ECO:0000256" key="20">
    <source>
        <dbReference type="ARBA" id="ARBA00062766"/>
    </source>
</evidence>
<dbReference type="GO" id="GO:0005886">
    <property type="term" value="C:plasma membrane"/>
    <property type="evidence" value="ECO:0007669"/>
    <property type="project" value="UniProtKB-SubCell"/>
</dbReference>
<keyword evidence="7" id="KW-0597">Phosphoprotein</keyword>
<dbReference type="InterPro" id="IPR036869">
    <property type="entry name" value="J_dom_sf"/>
</dbReference>
<keyword evidence="15" id="KW-0325">Glycoprotein</keyword>
<keyword evidence="13" id="KW-1015">Disulfide bond</keyword>
<evidence type="ECO:0000256" key="12">
    <source>
        <dbReference type="ARBA" id="ARBA00023136"/>
    </source>
</evidence>
<evidence type="ECO:0000256" key="24">
    <source>
        <dbReference type="SAM" id="Phobius"/>
    </source>
</evidence>
<dbReference type="GO" id="GO:0005634">
    <property type="term" value="C:nucleus"/>
    <property type="evidence" value="ECO:0007669"/>
    <property type="project" value="UniProtKB-SubCell"/>
</dbReference>
<keyword evidence="6" id="KW-0145">Chemotaxis</keyword>
<dbReference type="CDD" id="cd06257">
    <property type="entry name" value="DnaJ"/>
    <property type="match status" value="1"/>
</dbReference>
<evidence type="ECO:0000256" key="23">
    <source>
        <dbReference type="SAM" id="Coils"/>
    </source>
</evidence>
<evidence type="ECO:0000256" key="17">
    <source>
        <dbReference type="ARBA" id="ARBA00023224"/>
    </source>
</evidence>
<name>A0A834AF09_9CHIR</name>
<dbReference type="SUPFAM" id="SSF81321">
    <property type="entry name" value="Family A G protein-coupled receptor-like"/>
    <property type="match status" value="1"/>
</dbReference>
<evidence type="ECO:0000256" key="11">
    <source>
        <dbReference type="ARBA" id="ARBA00023040"/>
    </source>
</evidence>
<evidence type="ECO:0000256" key="7">
    <source>
        <dbReference type="ARBA" id="ARBA00022553"/>
    </source>
</evidence>
<comment type="caution">
    <text evidence="27">The sequence shown here is derived from an EMBL/GenBank/DDBJ whole genome shotgun (WGS) entry which is preliminary data.</text>
</comment>
<keyword evidence="10" id="KW-0007">Acetylation</keyword>
<feature type="transmembrane region" description="Helical" evidence="24">
    <location>
        <begin position="539"/>
        <end position="559"/>
    </location>
</feature>
<evidence type="ECO:0000256" key="22">
    <source>
        <dbReference type="RuleBase" id="RU000688"/>
    </source>
</evidence>
<evidence type="ECO:0000313" key="27">
    <source>
        <dbReference type="EMBL" id="KAF6109798.1"/>
    </source>
</evidence>
<organism evidence="27 28">
    <name type="scientific">Phyllostomus discolor</name>
    <name type="common">pale spear-nosed bat</name>
    <dbReference type="NCBI Taxonomy" id="89673"/>
    <lineage>
        <taxon>Eukaryota</taxon>
        <taxon>Metazoa</taxon>
        <taxon>Chordata</taxon>
        <taxon>Craniata</taxon>
        <taxon>Vertebrata</taxon>
        <taxon>Euteleostomi</taxon>
        <taxon>Mammalia</taxon>
        <taxon>Eutheria</taxon>
        <taxon>Laurasiatheria</taxon>
        <taxon>Chiroptera</taxon>
        <taxon>Yangochiroptera</taxon>
        <taxon>Phyllostomidae</taxon>
        <taxon>Phyllostominae</taxon>
        <taxon>Phyllostomus</taxon>
    </lineage>
</organism>
<evidence type="ECO:0000256" key="15">
    <source>
        <dbReference type="ARBA" id="ARBA00023180"/>
    </source>
</evidence>
<evidence type="ECO:0000256" key="6">
    <source>
        <dbReference type="ARBA" id="ARBA00022500"/>
    </source>
</evidence>
<dbReference type="GO" id="GO:0004992">
    <property type="term" value="F:platelet activating factor receptor activity"/>
    <property type="evidence" value="ECO:0007669"/>
    <property type="project" value="InterPro"/>
</dbReference>
<protein>
    <recommendedName>
        <fullName evidence="21">DnaJ homolog subfamily C member 8</fullName>
    </recommendedName>
    <alternativeName>
        <fullName evidence="4">Platelet-activating factor receptor</fullName>
    </alternativeName>
</protein>
<dbReference type="SMART" id="SM00271">
    <property type="entry name" value="DnaJ"/>
    <property type="match status" value="1"/>
</dbReference>
<dbReference type="InterPro" id="IPR001623">
    <property type="entry name" value="DnaJ_domain"/>
</dbReference>
<evidence type="ECO:0000259" key="26">
    <source>
        <dbReference type="PROSITE" id="PS50262"/>
    </source>
</evidence>
<evidence type="ECO:0000256" key="2">
    <source>
        <dbReference type="ARBA" id="ARBA00004651"/>
    </source>
</evidence>
<feature type="transmembrane region" description="Helical" evidence="24">
    <location>
        <begin position="364"/>
        <end position="388"/>
    </location>
</feature>
<dbReference type="InterPro" id="IPR002282">
    <property type="entry name" value="PAF_rcpt"/>
</dbReference>
<dbReference type="PROSITE" id="PS50076">
    <property type="entry name" value="DNAJ_2"/>
    <property type="match status" value="1"/>
</dbReference>
<comment type="function">
    <text evidence="19">Suppresses polyglutamine (polyQ) aggregation of ATXN3 in neuronal cells.</text>
</comment>
<evidence type="ECO:0000256" key="5">
    <source>
        <dbReference type="ARBA" id="ARBA00022475"/>
    </source>
</evidence>
<keyword evidence="17 22" id="KW-0807">Transducer</keyword>
<sequence>MEASGESGASGGGGSTEEAFMTFYSEVKQIEKRDSVLTSKNQIERLTRPGSSYFNLNPFEVLQIDPEVTDEEIKKRFRQLSILVHPDKNQDDADRAQKAFEAVDKAYKLLLDQEQKKRALDVIQAGKEYVEHTVKERKKQLKKEGKPTNVEEDDPELFKQAVYKQTMKLFAELEIKRKEREAKEMHERKRQREEEIEAQEKAKREREWQKNFEESRDGRVDSWRNFQANTKGKKEKKNRTFLRPPKVKMEQPLEARNPKSERAISFRDPDCIEPGSADRDTQIPQLQLLFLVQAQTSRTVTICLFQSRAMETNEQVHVDSEFRYTLFPIFYSIVFVLGVIANSYVLWVFVYLYPSKKLNEIKIFMVNLTVADLLFLVTLPLWIIYYYHQGDWVLPKYLCNLAGCFFFINTYCSVAFLAVITYNRYQAVTQPIKTAQATTRKRGICLSLVIWVSIVAAAAYFFVLDSTNVVSNKAGTANVTRCFEHYEPRSIPVLLIHIFLVFGFLLVFLLILFCNLVIIRTLLTQPMPMQRNAEVKQRALWMVCTVLAVFIICFVPHHMVQLPWTLAELDFQTNEFHQAINDAHQVTLCLLSTNCVLDPVIYCFLTKKFRKHLTERFHSMRSSRKCPLATMESGTEVVLPLSQAPVNSLKN</sequence>
<dbReference type="FunFam" id="1.10.287.110:FF:000026">
    <property type="entry name" value="dnaJ homolog subfamily C member 8"/>
    <property type="match status" value="1"/>
</dbReference>
<comment type="similarity">
    <text evidence="22">Belongs to the G-protein coupled receptor 1 family.</text>
</comment>
<dbReference type="PANTHER" id="PTHR15606:SF4">
    <property type="entry name" value="DNAJ HOMOLOG SUBFAMILY C MEMBER 8"/>
    <property type="match status" value="1"/>
</dbReference>
<evidence type="ECO:0000256" key="1">
    <source>
        <dbReference type="ARBA" id="ARBA00004123"/>
    </source>
</evidence>
<evidence type="ECO:0000256" key="21">
    <source>
        <dbReference type="ARBA" id="ARBA00071604"/>
    </source>
</evidence>
<feature type="transmembrane region" description="Helical" evidence="24">
    <location>
        <begin position="400"/>
        <end position="422"/>
    </location>
</feature>
<keyword evidence="18" id="KW-0539">Nucleus</keyword>
<comment type="subcellular location">
    <subcellularLocation>
        <location evidence="2">Cell membrane</location>
        <topology evidence="2">Multi-pass membrane protein</topology>
    </subcellularLocation>
    <subcellularLocation>
        <location evidence="1">Nucleus</location>
    </subcellularLocation>
</comment>
<keyword evidence="9 24" id="KW-1133">Transmembrane helix</keyword>
<comment type="subunit">
    <text evidence="3">Interacts with ARRB1.</text>
</comment>
<accession>A0A834AF09</accession>
<evidence type="ECO:0000256" key="19">
    <source>
        <dbReference type="ARBA" id="ARBA00056329"/>
    </source>
</evidence>
<dbReference type="Pfam" id="PF00226">
    <property type="entry name" value="DnaJ"/>
    <property type="match status" value="1"/>
</dbReference>
<keyword evidence="14 22" id="KW-0675">Receptor</keyword>
<feature type="transmembrane region" description="Helical" evidence="24">
    <location>
        <begin position="329"/>
        <end position="352"/>
    </location>
</feature>
<dbReference type="PROSITE" id="PS00237">
    <property type="entry name" value="G_PROTEIN_RECEP_F1_1"/>
    <property type="match status" value="1"/>
</dbReference>
<dbReference type="EMBL" id="JABVXQ010000005">
    <property type="protein sequence ID" value="KAF6109798.1"/>
    <property type="molecule type" value="Genomic_DNA"/>
</dbReference>
<evidence type="ECO:0000256" key="8">
    <source>
        <dbReference type="ARBA" id="ARBA00022692"/>
    </source>
</evidence>
<evidence type="ECO:0000256" key="9">
    <source>
        <dbReference type="ARBA" id="ARBA00022989"/>
    </source>
</evidence>
<evidence type="ECO:0000256" key="14">
    <source>
        <dbReference type="ARBA" id="ARBA00023170"/>
    </source>
</evidence>
<feature type="transmembrane region" description="Helical" evidence="24">
    <location>
        <begin position="583"/>
        <end position="605"/>
    </location>
</feature>
<evidence type="ECO:0000256" key="3">
    <source>
        <dbReference type="ARBA" id="ARBA00011145"/>
    </source>
</evidence>
<dbReference type="GO" id="GO:0006935">
    <property type="term" value="P:chemotaxis"/>
    <property type="evidence" value="ECO:0007669"/>
    <property type="project" value="UniProtKB-KW"/>
</dbReference>
<keyword evidence="23" id="KW-0175">Coiled coil</keyword>
<evidence type="ECO:0000256" key="13">
    <source>
        <dbReference type="ARBA" id="ARBA00023157"/>
    </source>
</evidence>
<feature type="transmembrane region" description="Helical" evidence="24">
    <location>
        <begin position="443"/>
        <end position="463"/>
    </location>
</feature>
<dbReference type="AlphaFoldDB" id="A0A834AF09"/>
<keyword evidence="16" id="KW-0143">Chaperone</keyword>
<evidence type="ECO:0000256" key="10">
    <source>
        <dbReference type="ARBA" id="ARBA00022990"/>
    </source>
</evidence>
<evidence type="ECO:0000256" key="16">
    <source>
        <dbReference type="ARBA" id="ARBA00023186"/>
    </source>
</evidence>
<dbReference type="Proteomes" id="UP000664940">
    <property type="component" value="Unassembled WGS sequence"/>
</dbReference>
<evidence type="ECO:0000313" key="28">
    <source>
        <dbReference type="Proteomes" id="UP000664940"/>
    </source>
</evidence>
<feature type="domain" description="G-protein coupled receptors family 1 profile" evidence="26">
    <location>
        <begin position="341"/>
        <end position="602"/>
    </location>
</feature>
<reference evidence="27 28" key="1">
    <citation type="journal article" date="2020" name="Nature">
        <title>Six reference-quality genomes reveal evolution of bat adaptations.</title>
        <authorList>
            <person name="Jebb D."/>
            <person name="Huang Z."/>
            <person name="Pippel M."/>
            <person name="Hughes G.M."/>
            <person name="Lavrichenko K."/>
            <person name="Devanna P."/>
            <person name="Winkler S."/>
            <person name="Jermiin L.S."/>
            <person name="Skirmuntt E.C."/>
            <person name="Katzourakis A."/>
            <person name="Burkitt-Gray L."/>
            <person name="Ray D.A."/>
            <person name="Sullivan K.A.M."/>
            <person name="Roscito J.G."/>
            <person name="Kirilenko B.M."/>
            <person name="Davalos L.M."/>
            <person name="Corthals A.P."/>
            <person name="Power M.L."/>
            <person name="Jones G."/>
            <person name="Ransome R.D."/>
            <person name="Dechmann D.K.N."/>
            <person name="Locatelli A.G."/>
            <person name="Puechmaille S.J."/>
            <person name="Fedrigo O."/>
            <person name="Jarvis E.D."/>
            <person name="Hiller M."/>
            <person name="Vernes S.C."/>
            <person name="Myers E.W."/>
            <person name="Teeling E.C."/>
        </authorList>
    </citation>
    <scope>NUCLEOTIDE SEQUENCE [LARGE SCALE GENOMIC DNA]</scope>
    <source>
        <strain evidence="27">Bat1K_MPI-CBG_1</strain>
    </source>
</reference>
<dbReference type="InterPro" id="IPR000276">
    <property type="entry name" value="GPCR_Rhodpsn"/>
</dbReference>
<keyword evidence="5" id="KW-1003">Cell membrane</keyword>
<dbReference type="PROSITE" id="PS50262">
    <property type="entry name" value="G_PROTEIN_RECEP_F1_2"/>
    <property type="match status" value="1"/>
</dbReference>
<keyword evidence="8 22" id="KW-0812">Transmembrane</keyword>
<dbReference type="SUPFAM" id="SSF46565">
    <property type="entry name" value="Chaperone J-domain"/>
    <property type="match status" value="1"/>
</dbReference>
<feature type="transmembrane region" description="Helical" evidence="24">
    <location>
        <begin position="494"/>
        <end position="518"/>
    </location>
</feature>
<evidence type="ECO:0000259" key="25">
    <source>
        <dbReference type="PROSITE" id="PS50076"/>
    </source>
</evidence>
<keyword evidence="12 24" id="KW-0472">Membrane</keyword>
<feature type="coiled-coil region" evidence="23">
    <location>
        <begin position="168"/>
        <end position="205"/>
    </location>
</feature>
<proteinExistence type="inferred from homology"/>
<dbReference type="InterPro" id="IPR042858">
    <property type="entry name" value="DNAJC8"/>
</dbReference>
<dbReference type="Pfam" id="PF00001">
    <property type="entry name" value="7tm_1"/>
    <property type="match status" value="1"/>
</dbReference>
<dbReference type="Gene3D" id="1.10.287.110">
    <property type="entry name" value="DnaJ domain"/>
    <property type="match status" value="1"/>
</dbReference>
<dbReference type="FunFam" id="1.20.1070.10:FF:000204">
    <property type="entry name" value="platelet-activating factor receptor"/>
    <property type="match status" value="1"/>
</dbReference>
<dbReference type="PRINTS" id="PR00237">
    <property type="entry name" value="GPCRRHODOPSN"/>
</dbReference>
<dbReference type="InterPro" id="IPR017452">
    <property type="entry name" value="GPCR_Rhodpsn_7TM"/>
</dbReference>
<dbReference type="PANTHER" id="PTHR15606">
    <property type="entry name" value="DNAJ HOMOLOG SUBFAMILY C MEMBER 8/LIPOPOLYSACCHARIDE SPECIFIC RESPONSE-7-RELATED"/>
    <property type="match status" value="1"/>
</dbReference>
<evidence type="ECO:0000256" key="4">
    <source>
        <dbReference type="ARBA" id="ARBA00016224"/>
    </source>
</evidence>
<keyword evidence="11 22" id="KW-0297">G-protein coupled receptor</keyword>
<gene>
    <name evidence="27" type="ORF">HJG60_011001</name>
</gene>
<dbReference type="PRINTS" id="PR00625">
    <property type="entry name" value="JDOMAIN"/>
</dbReference>
<dbReference type="Gene3D" id="1.20.1070.10">
    <property type="entry name" value="Rhodopsin 7-helix transmembrane proteins"/>
    <property type="match status" value="1"/>
</dbReference>
<dbReference type="CDD" id="cd15147">
    <property type="entry name" value="7tmA_PAFR"/>
    <property type="match status" value="1"/>
</dbReference>
<evidence type="ECO:0000256" key="18">
    <source>
        <dbReference type="ARBA" id="ARBA00023242"/>
    </source>
</evidence>
<feature type="domain" description="J" evidence="25">
    <location>
        <begin position="57"/>
        <end position="124"/>
    </location>
</feature>
<dbReference type="PRINTS" id="PR01153">
    <property type="entry name" value="PAFRECEPTOR"/>
</dbReference>